<keyword evidence="2" id="KW-0805">Transcription regulation</keyword>
<gene>
    <name evidence="7" type="ORF">A1O9_11583</name>
</gene>
<dbReference type="InterPro" id="IPR036864">
    <property type="entry name" value="Zn2-C6_fun-type_DNA-bd_sf"/>
</dbReference>
<evidence type="ECO:0000256" key="3">
    <source>
        <dbReference type="ARBA" id="ARBA00023125"/>
    </source>
</evidence>
<evidence type="ECO:0000313" key="7">
    <source>
        <dbReference type="EMBL" id="KEF52343.1"/>
    </source>
</evidence>
<dbReference type="Proteomes" id="UP000027920">
    <property type="component" value="Unassembled WGS sequence"/>
</dbReference>
<dbReference type="OrthoDB" id="5121955at2759"/>
<dbReference type="GO" id="GO:0008270">
    <property type="term" value="F:zinc ion binding"/>
    <property type="evidence" value="ECO:0007669"/>
    <property type="project" value="InterPro"/>
</dbReference>
<evidence type="ECO:0000256" key="1">
    <source>
        <dbReference type="ARBA" id="ARBA00022723"/>
    </source>
</evidence>
<evidence type="ECO:0000256" key="5">
    <source>
        <dbReference type="ARBA" id="ARBA00023242"/>
    </source>
</evidence>
<dbReference type="PROSITE" id="PS50048">
    <property type="entry name" value="ZN2_CY6_FUNGAL_2"/>
    <property type="match status" value="1"/>
</dbReference>
<dbReference type="InterPro" id="IPR052761">
    <property type="entry name" value="Fungal_Detox/Toxin_TFs"/>
</dbReference>
<organism evidence="7 8">
    <name type="scientific">Exophiala aquamarina CBS 119918</name>
    <dbReference type="NCBI Taxonomy" id="1182545"/>
    <lineage>
        <taxon>Eukaryota</taxon>
        <taxon>Fungi</taxon>
        <taxon>Dikarya</taxon>
        <taxon>Ascomycota</taxon>
        <taxon>Pezizomycotina</taxon>
        <taxon>Eurotiomycetes</taxon>
        <taxon>Chaetothyriomycetidae</taxon>
        <taxon>Chaetothyriales</taxon>
        <taxon>Herpotrichiellaceae</taxon>
        <taxon>Exophiala</taxon>
    </lineage>
</organism>
<keyword evidence="5" id="KW-0539">Nucleus</keyword>
<name>A0A072NZB1_9EURO</name>
<dbReference type="GeneID" id="25286481"/>
<dbReference type="AlphaFoldDB" id="A0A072NZB1"/>
<evidence type="ECO:0000313" key="8">
    <source>
        <dbReference type="Proteomes" id="UP000027920"/>
    </source>
</evidence>
<sequence length="586" mass="66158">MARKRHTTACNLCRSRKVRCDAVHVGVPCSNCSKQKSKCVVSPAHSTAHQLQHAIPLDRTHKFRVKAHRNHVGQDSIDTSRPSSSPLPDAIAEEHDYGAVNIEANVSDPGQLHLPAYITPLSTTINSDNLQVLVQRDALVFPPPDIINELIRSFLCYVYPLLPILRLDDFLAAREQESGKTISSLLFQAVLLAGAVFTDFSQSQHPSFQRSKDAQKLLFGRAKLLYDMEVEPNQVTVIQSLLLMTYWHSQLNDIQGRVHWLRIALSLATEIGLHNSDLQHEELEENNFRRRLWSCCIIRSALLSIGERRQIMLPCSVSGPPILSSEHWNTTSLLRALDSYPVSETREQVEMLGCMLIQEVELCRIILHILDALYELSGLRRDTSSNSILVLIPKTKATGSLVIALDEKLREWHENASQLGLFDRQQGHHGSIVPVHSAMLEMLYLTALSAVHRPLMLQQRQWETATEAMRVFSSATLRSSACRITEIGRDLEADKRISYLPPVATAMLIAATIQHLKDAMSPNLEYCQLGSLYLGHVLRIFRLLTDRYNHVHTAIDFISRVQNGEHFDHSLEWEDRVSSTSGRQLI</sequence>
<dbReference type="PANTHER" id="PTHR47425:SF2">
    <property type="entry name" value="FARB-RELATED"/>
    <property type="match status" value="1"/>
</dbReference>
<evidence type="ECO:0000256" key="2">
    <source>
        <dbReference type="ARBA" id="ARBA00023015"/>
    </source>
</evidence>
<dbReference type="CDD" id="cd00067">
    <property type="entry name" value="GAL4"/>
    <property type="match status" value="1"/>
</dbReference>
<dbReference type="GO" id="GO:0000981">
    <property type="term" value="F:DNA-binding transcription factor activity, RNA polymerase II-specific"/>
    <property type="evidence" value="ECO:0007669"/>
    <property type="project" value="InterPro"/>
</dbReference>
<dbReference type="GO" id="GO:0003677">
    <property type="term" value="F:DNA binding"/>
    <property type="evidence" value="ECO:0007669"/>
    <property type="project" value="UniProtKB-KW"/>
</dbReference>
<accession>A0A072NZB1</accession>
<dbReference type="EMBL" id="AMGV01000018">
    <property type="protein sequence ID" value="KEF52343.1"/>
    <property type="molecule type" value="Genomic_DNA"/>
</dbReference>
<evidence type="ECO:0000256" key="4">
    <source>
        <dbReference type="ARBA" id="ARBA00023163"/>
    </source>
</evidence>
<feature type="domain" description="Zn(2)-C6 fungal-type" evidence="6">
    <location>
        <begin position="9"/>
        <end position="41"/>
    </location>
</feature>
<dbReference type="Pfam" id="PF00172">
    <property type="entry name" value="Zn_clus"/>
    <property type="match status" value="1"/>
</dbReference>
<dbReference type="CDD" id="cd12148">
    <property type="entry name" value="fungal_TF_MHR"/>
    <property type="match status" value="1"/>
</dbReference>
<keyword evidence="4" id="KW-0804">Transcription</keyword>
<dbReference type="Pfam" id="PF04082">
    <property type="entry name" value="Fungal_trans"/>
    <property type="match status" value="1"/>
</dbReference>
<dbReference type="SMART" id="SM00066">
    <property type="entry name" value="GAL4"/>
    <property type="match status" value="1"/>
</dbReference>
<dbReference type="VEuPathDB" id="FungiDB:A1O9_11583"/>
<keyword evidence="8" id="KW-1185">Reference proteome</keyword>
<comment type="caution">
    <text evidence="7">The sequence shown here is derived from an EMBL/GenBank/DDBJ whole genome shotgun (WGS) entry which is preliminary data.</text>
</comment>
<dbReference type="PANTHER" id="PTHR47425">
    <property type="entry name" value="FARB-RELATED"/>
    <property type="match status" value="1"/>
</dbReference>
<dbReference type="PROSITE" id="PS00463">
    <property type="entry name" value="ZN2_CY6_FUNGAL_1"/>
    <property type="match status" value="1"/>
</dbReference>
<dbReference type="Gene3D" id="4.10.240.10">
    <property type="entry name" value="Zn(2)-C6 fungal-type DNA-binding domain"/>
    <property type="match status" value="1"/>
</dbReference>
<evidence type="ECO:0000259" key="6">
    <source>
        <dbReference type="PROSITE" id="PS50048"/>
    </source>
</evidence>
<dbReference type="InterPro" id="IPR001138">
    <property type="entry name" value="Zn2Cys6_DnaBD"/>
</dbReference>
<reference evidence="7 8" key="1">
    <citation type="submission" date="2013-03" db="EMBL/GenBank/DDBJ databases">
        <title>The Genome Sequence of Exophiala aquamarina CBS 119918.</title>
        <authorList>
            <consortium name="The Broad Institute Genomics Platform"/>
            <person name="Cuomo C."/>
            <person name="de Hoog S."/>
            <person name="Gorbushina A."/>
            <person name="Walker B."/>
            <person name="Young S.K."/>
            <person name="Zeng Q."/>
            <person name="Gargeya S."/>
            <person name="Fitzgerald M."/>
            <person name="Haas B."/>
            <person name="Abouelleil A."/>
            <person name="Allen A.W."/>
            <person name="Alvarado L."/>
            <person name="Arachchi H.M."/>
            <person name="Berlin A.M."/>
            <person name="Chapman S.B."/>
            <person name="Gainer-Dewar J."/>
            <person name="Goldberg J."/>
            <person name="Griggs A."/>
            <person name="Gujja S."/>
            <person name="Hansen M."/>
            <person name="Howarth C."/>
            <person name="Imamovic A."/>
            <person name="Ireland A."/>
            <person name="Larimer J."/>
            <person name="McCowan C."/>
            <person name="Murphy C."/>
            <person name="Pearson M."/>
            <person name="Poon T.W."/>
            <person name="Priest M."/>
            <person name="Roberts A."/>
            <person name="Saif S."/>
            <person name="Shea T."/>
            <person name="Sisk P."/>
            <person name="Sykes S."/>
            <person name="Wortman J."/>
            <person name="Nusbaum C."/>
            <person name="Birren B."/>
        </authorList>
    </citation>
    <scope>NUCLEOTIDE SEQUENCE [LARGE SCALE GENOMIC DNA]</scope>
    <source>
        <strain evidence="7 8">CBS 119918</strain>
    </source>
</reference>
<dbReference type="SUPFAM" id="SSF57701">
    <property type="entry name" value="Zn2/Cys6 DNA-binding domain"/>
    <property type="match status" value="1"/>
</dbReference>
<dbReference type="GO" id="GO:0006351">
    <property type="term" value="P:DNA-templated transcription"/>
    <property type="evidence" value="ECO:0007669"/>
    <property type="project" value="InterPro"/>
</dbReference>
<proteinExistence type="predicted"/>
<keyword evidence="3" id="KW-0238">DNA-binding</keyword>
<dbReference type="RefSeq" id="XP_013254933.1">
    <property type="nucleotide sequence ID" value="XM_013399479.1"/>
</dbReference>
<dbReference type="HOGENOM" id="CLU_006329_1_4_1"/>
<protein>
    <recommendedName>
        <fullName evidence="6">Zn(2)-C6 fungal-type domain-containing protein</fullName>
    </recommendedName>
</protein>
<dbReference type="InterPro" id="IPR007219">
    <property type="entry name" value="XnlR_reg_dom"/>
</dbReference>
<keyword evidence="1" id="KW-0479">Metal-binding</keyword>